<feature type="domain" description="Major facilitator superfamily (MFS) profile" evidence="8">
    <location>
        <begin position="40"/>
        <end position="445"/>
    </location>
</feature>
<dbReference type="AlphaFoldDB" id="A0A0X1T4L0"/>
<sequence length="459" mass="49426">MADRLPGGALTITKLRVNIMDAPQVQSLERMTMRQITWRLLPFLMLCYFVSYIDRINVGFAALQMRGELKLTAQHFGLGASLFLITYCLFAVPANTALRRFGPRRWIASMMVVWGSLAMGMALIEGPYSFYGFRLLLGAAEAGFLPGVIYYIARWFPKEYRAGISALFLVAIPASSFVGAPLSGTLMQLHGWHGLSGWQWLFLLEGLPAVLLAGCCLRVLPDTPAEAHWLSVGGRDWLIARLEHESRDHKAVGRMSVWQTLRSGPVLTLCLIYSGVISVGISLSLWQPQIINGFGLNTLQNGLLSSVPFGLATVAMVIWGRRSDKHNERTWHTAIPLALSGMALAASPFVDSLAGTILILSLALIGTYAAKGPFWAMVTQWLPAERAATGIAVVSAMGGLSASITTYLLGAISASTGSFTLALMPLVVLAALGTAALFLANAGKSTCSLKACEAGKSKC</sequence>
<dbReference type="EMBL" id="CP014135">
    <property type="protein sequence ID" value="AMB87025.1"/>
    <property type="molecule type" value="Genomic_DNA"/>
</dbReference>
<organism evidence="9 10">
    <name type="scientific">Pseudomonas agarici</name>
    <dbReference type="NCBI Taxonomy" id="46677"/>
    <lineage>
        <taxon>Bacteria</taxon>
        <taxon>Pseudomonadati</taxon>
        <taxon>Pseudomonadota</taxon>
        <taxon>Gammaproteobacteria</taxon>
        <taxon>Pseudomonadales</taxon>
        <taxon>Pseudomonadaceae</taxon>
        <taxon>Pseudomonas</taxon>
    </lineage>
</organism>
<feature type="transmembrane region" description="Helical" evidence="7">
    <location>
        <begin position="356"/>
        <end position="378"/>
    </location>
</feature>
<evidence type="ECO:0000256" key="1">
    <source>
        <dbReference type="ARBA" id="ARBA00004141"/>
    </source>
</evidence>
<evidence type="ECO:0000259" key="8">
    <source>
        <dbReference type="PROSITE" id="PS50850"/>
    </source>
</evidence>
<feature type="transmembrane region" description="Helical" evidence="7">
    <location>
        <begin position="36"/>
        <end position="53"/>
    </location>
</feature>
<dbReference type="FunFam" id="1.20.1250.20:FF:000018">
    <property type="entry name" value="MFS transporter permease"/>
    <property type="match status" value="1"/>
</dbReference>
<keyword evidence="5 7" id="KW-1133">Transmembrane helix</keyword>
<dbReference type="Gene3D" id="1.20.1250.20">
    <property type="entry name" value="MFS general substrate transporter like domains"/>
    <property type="match status" value="2"/>
</dbReference>
<keyword evidence="2" id="KW-0813">Transport</keyword>
<feature type="transmembrane region" description="Helical" evidence="7">
    <location>
        <begin position="160"/>
        <end position="180"/>
    </location>
</feature>
<reference evidence="10" key="1">
    <citation type="submission" date="2016-01" db="EMBL/GenBank/DDBJ databases">
        <authorList>
            <person name="Storey N.H."/>
            <person name="Neuman B.W."/>
        </authorList>
    </citation>
    <scope>NUCLEOTIDE SEQUENCE [LARGE SCALE GENOMIC DNA]</scope>
    <source>
        <strain evidence="10">NCPPB 2472</strain>
    </source>
</reference>
<feature type="transmembrane region" description="Helical" evidence="7">
    <location>
        <begin position="331"/>
        <end position="350"/>
    </location>
</feature>
<evidence type="ECO:0000256" key="3">
    <source>
        <dbReference type="ARBA" id="ARBA00022692"/>
    </source>
</evidence>
<feature type="transmembrane region" description="Helical" evidence="7">
    <location>
        <begin position="130"/>
        <end position="153"/>
    </location>
</feature>
<dbReference type="KEGG" id="pagb:AWM79_17650"/>
<dbReference type="OrthoDB" id="9773957at2"/>
<dbReference type="STRING" id="46677.AWM79_17650"/>
<evidence type="ECO:0000256" key="5">
    <source>
        <dbReference type="ARBA" id="ARBA00022989"/>
    </source>
</evidence>
<feature type="transmembrane region" description="Helical" evidence="7">
    <location>
        <begin position="390"/>
        <end position="412"/>
    </location>
</feature>
<dbReference type="GO" id="GO:0016020">
    <property type="term" value="C:membrane"/>
    <property type="evidence" value="ECO:0007669"/>
    <property type="project" value="UniProtKB-SubCell"/>
</dbReference>
<dbReference type="PANTHER" id="PTHR43791">
    <property type="entry name" value="PERMEASE-RELATED"/>
    <property type="match status" value="1"/>
</dbReference>
<dbReference type="CDD" id="cd17319">
    <property type="entry name" value="MFS_ExuT_GudP_like"/>
    <property type="match status" value="1"/>
</dbReference>
<evidence type="ECO:0000256" key="4">
    <source>
        <dbReference type="ARBA" id="ARBA00022797"/>
    </source>
</evidence>
<keyword evidence="6 7" id="KW-0472">Membrane</keyword>
<evidence type="ECO:0000256" key="2">
    <source>
        <dbReference type="ARBA" id="ARBA00022448"/>
    </source>
</evidence>
<gene>
    <name evidence="9" type="ORF">AWM79_17650</name>
</gene>
<feature type="transmembrane region" description="Helical" evidence="7">
    <location>
        <begin position="298"/>
        <end position="319"/>
    </location>
</feature>
<protein>
    <submittedName>
        <fullName evidence="9">MFS transporter permease</fullName>
    </submittedName>
</protein>
<dbReference type="InterPro" id="IPR011701">
    <property type="entry name" value="MFS"/>
</dbReference>
<dbReference type="InterPro" id="IPR020846">
    <property type="entry name" value="MFS_dom"/>
</dbReference>
<accession>A0A0X1T4L0</accession>
<dbReference type="SUPFAM" id="SSF103473">
    <property type="entry name" value="MFS general substrate transporter"/>
    <property type="match status" value="1"/>
</dbReference>
<evidence type="ECO:0000313" key="10">
    <source>
        <dbReference type="Proteomes" id="UP000063229"/>
    </source>
</evidence>
<proteinExistence type="predicted"/>
<feature type="transmembrane region" description="Helical" evidence="7">
    <location>
        <begin position="264"/>
        <end position="286"/>
    </location>
</feature>
<feature type="transmembrane region" description="Helical" evidence="7">
    <location>
        <begin position="200"/>
        <end position="220"/>
    </location>
</feature>
<keyword evidence="4" id="KW-0058">Aromatic hydrocarbons catabolism</keyword>
<feature type="transmembrane region" description="Helical" evidence="7">
    <location>
        <begin position="106"/>
        <end position="124"/>
    </location>
</feature>
<dbReference type="GO" id="GO:0022857">
    <property type="term" value="F:transmembrane transporter activity"/>
    <property type="evidence" value="ECO:0007669"/>
    <property type="project" value="InterPro"/>
</dbReference>
<dbReference type="InterPro" id="IPR036259">
    <property type="entry name" value="MFS_trans_sf"/>
</dbReference>
<dbReference type="Pfam" id="PF07690">
    <property type="entry name" value="MFS_1"/>
    <property type="match status" value="1"/>
</dbReference>
<feature type="transmembrane region" description="Helical" evidence="7">
    <location>
        <begin position="73"/>
        <end position="94"/>
    </location>
</feature>
<comment type="subcellular location">
    <subcellularLocation>
        <location evidence="1">Membrane</location>
        <topology evidence="1">Multi-pass membrane protein</topology>
    </subcellularLocation>
</comment>
<evidence type="ECO:0000313" key="9">
    <source>
        <dbReference type="EMBL" id="AMB87025.1"/>
    </source>
</evidence>
<evidence type="ECO:0000256" key="6">
    <source>
        <dbReference type="ARBA" id="ARBA00023136"/>
    </source>
</evidence>
<dbReference type="Proteomes" id="UP000063229">
    <property type="component" value="Chromosome"/>
</dbReference>
<feature type="transmembrane region" description="Helical" evidence="7">
    <location>
        <begin position="418"/>
        <end position="440"/>
    </location>
</feature>
<evidence type="ECO:0000256" key="7">
    <source>
        <dbReference type="SAM" id="Phobius"/>
    </source>
</evidence>
<keyword evidence="3 7" id="KW-0812">Transmembrane</keyword>
<dbReference type="PANTHER" id="PTHR43791:SF36">
    <property type="entry name" value="TRANSPORTER, PUTATIVE (AFU_ORTHOLOGUE AFUA_6G08340)-RELATED"/>
    <property type="match status" value="1"/>
</dbReference>
<keyword evidence="10" id="KW-1185">Reference proteome</keyword>
<name>A0A0X1T4L0_PSEAA</name>
<dbReference type="PROSITE" id="PS50850">
    <property type="entry name" value="MFS"/>
    <property type="match status" value="1"/>
</dbReference>